<dbReference type="InParanoid" id="G1P673"/>
<dbReference type="EMBL" id="AAPE02039913">
    <property type="status" value="NOT_ANNOTATED_CDS"/>
    <property type="molecule type" value="Genomic_DNA"/>
</dbReference>
<organism evidence="1 2">
    <name type="scientific">Myotis lucifugus</name>
    <name type="common">Little brown bat</name>
    <dbReference type="NCBI Taxonomy" id="59463"/>
    <lineage>
        <taxon>Eukaryota</taxon>
        <taxon>Metazoa</taxon>
        <taxon>Chordata</taxon>
        <taxon>Craniata</taxon>
        <taxon>Vertebrata</taxon>
        <taxon>Euteleostomi</taxon>
        <taxon>Mammalia</taxon>
        <taxon>Eutheria</taxon>
        <taxon>Laurasiatheria</taxon>
        <taxon>Chiroptera</taxon>
        <taxon>Yangochiroptera</taxon>
        <taxon>Vespertilionidae</taxon>
        <taxon>Myotis</taxon>
    </lineage>
</organism>
<dbReference type="Proteomes" id="UP000001074">
    <property type="component" value="Unassembled WGS sequence"/>
</dbReference>
<proteinExistence type="predicted"/>
<accession>G1P673</accession>
<dbReference type="eggNOG" id="ENOG502TKQ2">
    <property type="taxonomic scope" value="Eukaryota"/>
</dbReference>
<dbReference type="Ensembl" id="ENSMLUT00000006078.2">
    <property type="protein sequence ID" value="ENSMLUP00000005551.2"/>
    <property type="gene ID" value="ENSMLUG00000006067.2"/>
</dbReference>
<reference evidence="1 2" key="1">
    <citation type="journal article" date="2011" name="Nature">
        <title>A high-resolution map of human evolutionary constraint using 29 mammals.</title>
        <authorList>
            <person name="Lindblad-Toh K."/>
            <person name="Garber M."/>
            <person name="Zuk O."/>
            <person name="Lin M.F."/>
            <person name="Parker B.J."/>
            <person name="Washietl S."/>
            <person name="Kheradpour P."/>
            <person name="Ernst J."/>
            <person name="Jordan G."/>
            <person name="Mauceli E."/>
            <person name="Ward L.D."/>
            <person name="Lowe C.B."/>
            <person name="Holloway A.K."/>
            <person name="Clamp M."/>
            <person name="Gnerre S."/>
            <person name="Alfoldi J."/>
            <person name="Beal K."/>
            <person name="Chang J."/>
            <person name="Clawson H."/>
            <person name="Cuff J."/>
            <person name="Di Palma F."/>
            <person name="Fitzgerald S."/>
            <person name="Flicek P."/>
            <person name="Guttman M."/>
            <person name="Hubisz M.J."/>
            <person name="Jaffe D.B."/>
            <person name="Jungreis I."/>
            <person name="Kent W.J."/>
            <person name="Kostka D."/>
            <person name="Lara M."/>
            <person name="Martins A.L."/>
            <person name="Massingham T."/>
            <person name="Moltke I."/>
            <person name="Raney B.J."/>
            <person name="Rasmussen M.D."/>
            <person name="Robinson J."/>
            <person name="Stark A."/>
            <person name="Vilella A.J."/>
            <person name="Wen J."/>
            <person name="Xie X."/>
            <person name="Zody M.C."/>
            <person name="Baldwin J."/>
            <person name="Bloom T."/>
            <person name="Chin C.W."/>
            <person name="Heiman D."/>
            <person name="Nicol R."/>
            <person name="Nusbaum C."/>
            <person name="Young S."/>
            <person name="Wilkinson J."/>
            <person name="Worley K.C."/>
            <person name="Kovar C.L."/>
            <person name="Muzny D.M."/>
            <person name="Gibbs R.A."/>
            <person name="Cree A."/>
            <person name="Dihn H.H."/>
            <person name="Fowler G."/>
            <person name="Jhangiani S."/>
            <person name="Joshi V."/>
            <person name="Lee S."/>
            <person name="Lewis L.R."/>
            <person name="Nazareth L.V."/>
            <person name="Okwuonu G."/>
            <person name="Santibanez J."/>
            <person name="Warren W.C."/>
            <person name="Mardis E.R."/>
            <person name="Weinstock G.M."/>
            <person name="Wilson R.K."/>
            <person name="Delehaunty K."/>
            <person name="Dooling D."/>
            <person name="Fronik C."/>
            <person name="Fulton L."/>
            <person name="Fulton B."/>
            <person name="Graves T."/>
            <person name="Minx P."/>
            <person name="Sodergren E."/>
            <person name="Birney E."/>
            <person name="Margulies E.H."/>
            <person name="Herrero J."/>
            <person name="Green E.D."/>
            <person name="Haussler D."/>
            <person name="Siepel A."/>
            <person name="Goldman N."/>
            <person name="Pollard K.S."/>
            <person name="Pedersen J.S."/>
            <person name="Lander E.S."/>
            <person name="Kellis M."/>
        </authorList>
    </citation>
    <scope>NUCLEOTIDE SEQUENCE [LARGE SCALE GENOMIC DNA]</scope>
</reference>
<evidence type="ECO:0000313" key="2">
    <source>
        <dbReference type="Proteomes" id="UP000001074"/>
    </source>
</evidence>
<name>G1P673_MYOLU</name>
<protein>
    <submittedName>
        <fullName evidence="1">Uncharacterized protein</fullName>
    </submittedName>
</protein>
<reference evidence="1" key="2">
    <citation type="submission" date="2025-08" db="UniProtKB">
        <authorList>
            <consortium name="Ensembl"/>
        </authorList>
    </citation>
    <scope>IDENTIFICATION</scope>
</reference>
<dbReference type="HOGENOM" id="CLU_646478_0_0_1"/>
<evidence type="ECO:0000313" key="1">
    <source>
        <dbReference type="Ensembl" id="ENSMLUP00000005551.2"/>
    </source>
</evidence>
<dbReference type="EMBL" id="AAPE02039914">
    <property type="status" value="NOT_ANNOTATED_CDS"/>
    <property type="molecule type" value="Genomic_DNA"/>
</dbReference>
<keyword evidence="2" id="KW-1185">Reference proteome</keyword>
<reference evidence="1" key="3">
    <citation type="submission" date="2025-09" db="UniProtKB">
        <authorList>
            <consortium name="Ensembl"/>
        </authorList>
    </citation>
    <scope>IDENTIFICATION</scope>
</reference>
<dbReference type="AlphaFoldDB" id="G1P673"/>
<sequence>MICSMLEVTSSSSSLNSLFSFSSFCFTRCRLSICSPSSATLSACFLRRAAAVASCCSVASSRSRLIFWNSASRFLFISICTAVAPPASSSRSLISSSSRDRSERSFSTLALAVRSASSSSSSSSMQGWCFQFLLQLKGQCLLILNLTVLLTNVKLLPGGEAGLKVIQGLLVGLLQSFLLFGSKVTSLETSMEISNAKDHLSGSPDFIQGQFLTPMKARMFHWITRRASLAKKHRGKRGTMSIPKLYLAPSHMGSPCSLYPPLPEVPVEDAVGEALPADADALQHTIAAQLPALDVVVHGASIVDQGEMGFLLPLDIARLLEVVGFAQVVVVQFGLEGRHEHVVVEELLQLLIGEVDAELFEAVELQGGGRGGSGFPPLTSKISKPAMSRTPMKYWRGCFVSRVALIRTTIQLNIFSYTDLASAPM</sequence>